<reference evidence="8 9" key="1">
    <citation type="submission" date="2020-11" db="EMBL/GenBank/DDBJ databases">
        <title>Insectihabitans protaetiae gen. nov. sp. nov. and Insectihabitans allomyrinae sp. nov., isolated from larvae of Protaetia brevitarsis seulensis and Allomyrina dichotoma, respectively.</title>
        <authorList>
            <person name="Lee S.D."/>
            <person name="Byeon Y.-S."/>
            <person name="Kim S.-M."/>
            <person name="Yang H.L."/>
            <person name="Kim I.S."/>
        </authorList>
    </citation>
    <scope>NUCLEOTIDE SEQUENCE [LARGE SCALE GENOMIC DNA]</scope>
    <source>
        <strain evidence="8 9">BWR-B9</strain>
    </source>
</reference>
<keyword evidence="9" id="KW-1185">Reference proteome</keyword>
<dbReference type="Proteomes" id="UP001296921">
    <property type="component" value="Unassembled WGS sequence"/>
</dbReference>
<evidence type="ECO:0000256" key="1">
    <source>
        <dbReference type="ARBA" id="ARBA00004651"/>
    </source>
</evidence>
<evidence type="ECO:0000256" key="4">
    <source>
        <dbReference type="ARBA" id="ARBA00022989"/>
    </source>
</evidence>
<comment type="subcellular location">
    <subcellularLocation>
        <location evidence="1">Cell membrane</location>
        <topology evidence="1">Multi-pass membrane protein</topology>
    </subcellularLocation>
</comment>
<feature type="transmembrane region" description="Helical" evidence="6">
    <location>
        <begin position="157"/>
        <end position="179"/>
    </location>
</feature>
<proteinExistence type="predicted"/>
<protein>
    <recommendedName>
        <fullName evidence="7">Signal transduction histidine kinase 5TM receptor LytS transmembrane region domain-containing protein</fullName>
    </recommendedName>
</protein>
<organism evidence="8 9">
    <name type="scientific">Limnobaculum allomyrinae</name>
    <dbReference type="NCBI Taxonomy" id="2791986"/>
    <lineage>
        <taxon>Bacteria</taxon>
        <taxon>Pseudomonadati</taxon>
        <taxon>Pseudomonadota</taxon>
        <taxon>Gammaproteobacteria</taxon>
        <taxon>Enterobacterales</taxon>
        <taxon>Budviciaceae</taxon>
        <taxon>Limnobaculum</taxon>
    </lineage>
</organism>
<evidence type="ECO:0000256" key="3">
    <source>
        <dbReference type="ARBA" id="ARBA00022692"/>
    </source>
</evidence>
<evidence type="ECO:0000259" key="7">
    <source>
        <dbReference type="Pfam" id="PF07694"/>
    </source>
</evidence>
<dbReference type="Pfam" id="PF07694">
    <property type="entry name" value="5TM-5TMR_LYT"/>
    <property type="match status" value="1"/>
</dbReference>
<feature type="transmembrane region" description="Helical" evidence="6">
    <location>
        <begin position="69"/>
        <end position="90"/>
    </location>
</feature>
<gene>
    <name evidence="8" type="ORF">I2494_14820</name>
</gene>
<evidence type="ECO:0000313" key="9">
    <source>
        <dbReference type="Proteomes" id="UP001296921"/>
    </source>
</evidence>
<accession>A0ABS1IT97</accession>
<feature type="transmembrane region" description="Helical" evidence="6">
    <location>
        <begin position="130"/>
        <end position="150"/>
    </location>
</feature>
<dbReference type="InterPro" id="IPR011620">
    <property type="entry name" value="Sig_transdc_His_kinase_LytS_TM"/>
</dbReference>
<keyword evidence="2" id="KW-1003">Cell membrane</keyword>
<evidence type="ECO:0000256" key="6">
    <source>
        <dbReference type="SAM" id="Phobius"/>
    </source>
</evidence>
<keyword evidence="4 6" id="KW-1133">Transmembrane helix</keyword>
<keyword evidence="5 6" id="KW-0472">Membrane</keyword>
<feature type="transmembrane region" description="Helical" evidence="6">
    <location>
        <begin position="40"/>
        <end position="63"/>
    </location>
</feature>
<dbReference type="RefSeq" id="WP_218467662.1">
    <property type="nucleotide sequence ID" value="NZ_JADRCR010000008.1"/>
</dbReference>
<name>A0ABS1IT97_9GAMM</name>
<evidence type="ECO:0000256" key="5">
    <source>
        <dbReference type="ARBA" id="ARBA00023136"/>
    </source>
</evidence>
<feature type="transmembrane region" description="Helical" evidence="6">
    <location>
        <begin position="102"/>
        <end position="124"/>
    </location>
</feature>
<feature type="transmembrane region" description="Helical" evidence="6">
    <location>
        <begin position="6"/>
        <end position="28"/>
    </location>
</feature>
<keyword evidence="3 6" id="KW-0812">Transmembrane</keyword>
<evidence type="ECO:0000256" key="2">
    <source>
        <dbReference type="ARBA" id="ARBA00022475"/>
    </source>
</evidence>
<comment type="caution">
    <text evidence="8">The sequence shown here is derived from an EMBL/GenBank/DDBJ whole genome shotgun (WGS) entry which is preliminary data.</text>
</comment>
<evidence type="ECO:0000313" key="8">
    <source>
        <dbReference type="EMBL" id="MBK5144968.1"/>
    </source>
</evidence>
<sequence>MLFDGIIINISIMLTGFYFISKLTTAPLDVNLSLSKKIQVGLCNGLLCFVLMKFAIPTIHYTFIDLRHIPLIIIACYVGPVPTLITAFIISITRLSISFNDTAIFISIIYALMGTTLAFCSHYIQRSLLYRMILFSTISLLFICLGSCFVTQDINKIIKFSLMMSLSSAIGMQFSFMLLKDIKQQKMEMITTVTMPVIKY</sequence>
<dbReference type="EMBL" id="JADRCR010000008">
    <property type="protein sequence ID" value="MBK5144968.1"/>
    <property type="molecule type" value="Genomic_DNA"/>
</dbReference>
<feature type="domain" description="Signal transduction histidine kinase 5TM receptor LytS transmembrane region" evidence="7">
    <location>
        <begin position="31"/>
        <end position="181"/>
    </location>
</feature>